<dbReference type="EMBL" id="JACVVK020000142">
    <property type="protein sequence ID" value="KAK7489129.1"/>
    <property type="molecule type" value="Genomic_DNA"/>
</dbReference>
<organism evidence="2 3">
    <name type="scientific">Batillaria attramentaria</name>
    <dbReference type="NCBI Taxonomy" id="370345"/>
    <lineage>
        <taxon>Eukaryota</taxon>
        <taxon>Metazoa</taxon>
        <taxon>Spiralia</taxon>
        <taxon>Lophotrochozoa</taxon>
        <taxon>Mollusca</taxon>
        <taxon>Gastropoda</taxon>
        <taxon>Caenogastropoda</taxon>
        <taxon>Sorbeoconcha</taxon>
        <taxon>Cerithioidea</taxon>
        <taxon>Batillariidae</taxon>
        <taxon>Batillaria</taxon>
    </lineage>
</organism>
<proteinExistence type="predicted"/>
<evidence type="ECO:0000313" key="2">
    <source>
        <dbReference type="EMBL" id="KAK7489129.1"/>
    </source>
</evidence>
<comment type="caution">
    <text evidence="2">The sequence shown here is derived from an EMBL/GenBank/DDBJ whole genome shotgun (WGS) entry which is preliminary data.</text>
</comment>
<evidence type="ECO:0000313" key="3">
    <source>
        <dbReference type="Proteomes" id="UP001519460"/>
    </source>
</evidence>
<evidence type="ECO:0000256" key="1">
    <source>
        <dbReference type="SAM" id="MobiDB-lite"/>
    </source>
</evidence>
<feature type="compositionally biased region" description="Basic and acidic residues" evidence="1">
    <location>
        <begin position="45"/>
        <end position="54"/>
    </location>
</feature>
<dbReference type="Proteomes" id="UP001519460">
    <property type="component" value="Unassembled WGS sequence"/>
</dbReference>
<feature type="region of interest" description="Disordered" evidence="1">
    <location>
        <begin position="32"/>
        <end position="54"/>
    </location>
</feature>
<dbReference type="AlphaFoldDB" id="A0ABD0KPZ3"/>
<protein>
    <submittedName>
        <fullName evidence="2">Uncharacterized protein</fullName>
    </submittedName>
</protein>
<name>A0ABD0KPZ3_9CAEN</name>
<feature type="non-terminal residue" evidence="2">
    <location>
        <position position="1"/>
    </location>
</feature>
<keyword evidence="3" id="KW-1185">Reference proteome</keyword>
<feature type="non-terminal residue" evidence="2">
    <location>
        <position position="54"/>
    </location>
</feature>
<sequence length="54" mass="6163">QYKRASNSNSASYSLLAETAVYIQTSAYSRKNVQLLPMNRGHRSPKPEEEGRYN</sequence>
<accession>A0ABD0KPZ3</accession>
<reference evidence="2 3" key="1">
    <citation type="journal article" date="2023" name="Sci. Data">
        <title>Genome assembly of the Korean intertidal mud-creeper Batillaria attramentaria.</title>
        <authorList>
            <person name="Patra A.K."/>
            <person name="Ho P.T."/>
            <person name="Jun S."/>
            <person name="Lee S.J."/>
            <person name="Kim Y."/>
            <person name="Won Y.J."/>
        </authorList>
    </citation>
    <scope>NUCLEOTIDE SEQUENCE [LARGE SCALE GENOMIC DNA]</scope>
    <source>
        <strain evidence="2">Wonlab-2016</strain>
    </source>
</reference>
<gene>
    <name evidence="2" type="ORF">BaRGS_00019643</name>
</gene>